<dbReference type="OrthoDB" id="9774675at2"/>
<proteinExistence type="predicted"/>
<protein>
    <submittedName>
        <fullName evidence="1">Phytoene dehydrogenase</fullName>
    </submittedName>
</protein>
<dbReference type="Pfam" id="PF13450">
    <property type="entry name" value="NAD_binding_8"/>
    <property type="match status" value="1"/>
</dbReference>
<dbReference type="STRING" id="927083.DB32_001962"/>
<name>A0A0F6YGK4_9BACT</name>
<keyword evidence="2" id="KW-1185">Reference proteome</keyword>
<dbReference type="KEGG" id="samy:DB32_001962"/>
<gene>
    <name evidence="1" type="ORF">DB32_001962</name>
</gene>
<organism evidence="1 2">
    <name type="scientific">Sandaracinus amylolyticus</name>
    <dbReference type="NCBI Taxonomy" id="927083"/>
    <lineage>
        <taxon>Bacteria</taxon>
        <taxon>Pseudomonadati</taxon>
        <taxon>Myxococcota</taxon>
        <taxon>Polyangia</taxon>
        <taxon>Polyangiales</taxon>
        <taxon>Sandaracinaceae</taxon>
        <taxon>Sandaracinus</taxon>
    </lineage>
</organism>
<dbReference type="PANTHER" id="PTHR10668:SF105">
    <property type="entry name" value="DEHYDROGENASE-RELATED"/>
    <property type="match status" value="1"/>
</dbReference>
<accession>A0A0F6YGK4</accession>
<dbReference type="PANTHER" id="PTHR10668">
    <property type="entry name" value="PHYTOENE DEHYDROGENASE"/>
    <property type="match status" value="1"/>
</dbReference>
<dbReference type="AlphaFoldDB" id="A0A0F6YGK4"/>
<dbReference type="Gene3D" id="3.50.50.60">
    <property type="entry name" value="FAD/NAD(P)-binding domain"/>
    <property type="match status" value="1"/>
</dbReference>
<evidence type="ECO:0000313" key="1">
    <source>
        <dbReference type="EMBL" id="AKF04813.1"/>
    </source>
</evidence>
<reference evidence="1 2" key="1">
    <citation type="submission" date="2015-03" db="EMBL/GenBank/DDBJ databases">
        <title>Genome assembly of Sandaracinus amylolyticus DSM 53668.</title>
        <authorList>
            <person name="Sharma G."/>
            <person name="Subramanian S."/>
        </authorList>
    </citation>
    <scope>NUCLEOTIDE SEQUENCE [LARGE SCALE GENOMIC DNA]</scope>
    <source>
        <strain evidence="1 2">DSM 53668</strain>
    </source>
</reference>
<dbReference type="RefSeq" id="WP_053232115.1">
    <property type="nucleotide sequence ID" value="NZ_CP011125.1"/>
</dbReference>
<evidence type="ECO:0000313" key="2">
    <source>
        <dbReference type="Proteomes" id="UP000034883"/>
    </source>
</evidence>
<dbReference type="InterPro" id="IPR036188">
    <property type="entry name" value="FAD/NAD-bd_sf"/>
</dbReference>
<dbReference type="PROSITE" id="PS51257">
    <property type="entry name" value="PROKAR_LIPOPROTEIN"/>
    <property type="match status" value="1"/>
</dbReference>
<dbReference type="Proteomes" id="UP000034883">
    <property type="component" value="Chromosome"/>
</dbReference>
<dbReference type="SUPFAM" id="SSF51905">
    <property type="entry name" value="FAD/NAD(P)-binding domain"/>
    <property type="match status" value="1"/>
</dbReference>
<dbReference type="EMBL" id="CP011125">
    <property type="protein sequence ID" value="AKF04813.1"/>
    <property type="molecule type" value="Genomic_DNA"/>
</dbReference>
<sequence length="474" mass="52143">MPERWDAIVVGAGPNGLAAACTLAHAGRSVLVLEAAARPGGGTRTEEITERGFKHDICSAIHPMGAASPFFRTIDLRPYGLEWVHPELALAHPFDDGSAMQLHHSLDATVDAMGDDGKHWRRLFQPFLDHTDALLDETLGPLRIPRRMMLMARFGLRALRSAEGLTRAMFGNPKTRAMFGGISAHALVPLHSFGTASFGLMLILAGHKAGWPAARGGSIAISDAMIAYLRERGCEVRTEHRVTSLRELPESKAVLFDLGPHQVARVAADALPLRYRNALLRWRYGPGVFKVDWALDEPIPWKNEACRRAGTVHLANTWEELAETERAVSRGEVSERPFVLVAQQSLFDDTRAPKGKHTGWAYIHVPHGSTIDATERIESQIERFAPGFRDVVRARHVIDARALEAHDENMIGGDIGGGANDLWQLVWRPMVRWDPYTTPNPSLFLCSSSTPPGGGVHGMCGWHAAQRALRGVLR</sequence>